<name>A0A1G8JM46_9GAMM</name>
<evidence type="ECO:0000256" key="1">
    <source>
        <dbReference type="SAM" id="Phobius"/>
    </source>
</evidence>
<dbReference type="RefSeq" id="WP_090360021.1">
    <property type="nucleotide sequence ID" value="NZ_FNEM01000001.1"/>
</dbReference>
<evidence type="ECO:0000313" key="3">
    <source>
        <dbReference type="Proteomes" id="UP000199527"/>
    </source>
</evidence>
<proteinExistence type="predicted"/>
<organism evidence="2 3">
    <name type="scientific">Ferrimonas sediminum</name>
    <dbReference type="NCBI Taxonomy" id="718193"/>
    <lineage>
        <taxon>Bacteria</taxon>
        <taxon>Pseudomonadati</taxon>
        <taxon>Pseudomonadota</taxon>
        <taxon>Gammaproteobacteria</taxon>
        <taxon>Alteromonadales</taxon>
        <taxon>Ferrimonadaceae</taxon>
        <taxon>Ferrimonas</taxon>
    </lineage>
</organism>
<protein>
    <submittedName>
        <fullName evidence="2">Uncharacterized protein</fullName>
    </submittedName>
</protein>
<keyword evidence="1" id="KW-1133">Transmembrane helix</keyword>
<keyword evidence="1" id="KW-0812">Transmembrane</keyword>
<sequence>MIWLQWYLLGMLTIVSLLAYRKLERHFILDWKANLGLFGAFVLFWLTFGWSWASFAEGESQSGAMGLLIFGLSGLVVSAVTWRQFIASSRR</sequence>
<feature type="transmembrane region" description="Helical" evidence="1">
    <location>
        <begin position="6"/>
        <end position="23"/>
    </location>
</feature>
<keyword evidence="1" id="KW-0472">Membrane</keyword>
<feature type="transmembrane region" description="Helical" evidence="1">
    <location>
        <begin position="64"/>
        <end position="82"/>
    </location>
</feature>
<accession>A0A1G8JM46</accession>
<dbReference type="EMBL" id="FNEM01000001">
    <property type="protein sequence ID" value="SDI31720.1"/>
    <property type="molecule type" value="Genomic_DNA"/>
</dbReference>
<gene>
    <name evidence="2" type="ORF">SAMN04488540_10180</name>
</gene>
<dbReference type="AlphaFoldDB" id="A0A1G8JM46"/>
<dbReference type="OrthoDB" id="6266565at2"/>
<feature type="transmembrane region" description="Helical" evidence="1">
    <location>
        <begin position="35"/>
        <end position="52"/>
    </location>
</feature>
<reference evidence="3" key="1">
    <citation type="submission" date="2016-10" db="EMBL/GenBank/DDBJ databases">
        <authorList>
            <person name="Varghese N."/>
            <person name="Submissions S."/>
        </authorList>
    </citation>
    <scope>NUCLEOTIDE SEQUENCE [LARGE SCALE GENOMIC DNA]</scope>
    <source>
        <strain evidence="3">DSM 23317</strain>
    </source>
</reference>
<evidence type="ECO:0000313" key="2">
    <source>
        <dbReference type="EMBL" id="SDI31720.1"/>
    </source>
</evidence>
<keyword evidence="3" id="KW-1185">Reference proteome</keyword>
<dbReference type="Proteomes" id="UP000199527">
    <property type="component" value="Unassembled WGS sequence"/>
</dbReference>